<dbReference type="PANTHER" id="PTHR31669">
    <property type="entry name" value="PROTEIN FAR1-RELATED SEQUENCE 10-RELATED"/>
    <property type="match status" value="1"/>
</dbReference>
<keyword evidence="1" id="KW-0863">Zinc-finger</keyword>
<comment type="function">
    <text evidence="1">Putative transcription activator involved in regulating light control of development.</text>
</comment>
<keyword evidence="1" id="KW-0862">Zinc</keyword>
<organism evidence="4">
    <name type="scientific">Fagus sylvatica</name>
    <name type="common">Beechnut</name>
    <dbReference type="NCBI Taxonomy" id="28930"/>
    <lineage>
        <taxon>Eukaryota</taxon>
        <taxon>Viridiplantae</taxon>
        <taxon>Streptophyta</taxon>
        <taxon>Embryophyta</taxon>
        <taxon>Tracheophyta</taxon>
        <taxon>Spermatophyta</taxon>
        <taxon>Magnoliopsida</taxon>
        <taxon>eudicotyledons</taxon>
        <taxon>Gunneridae</taxon>
        <taxon>Pentapetalae</taxon>
        <taxon>rosids</taxon>
        <taxon>fabids</taxon>
        <taxon>Fagales</taxon>
        <taxon>Fagaceae</taxon>
        <taxon>Fagus</taxon>
    </lineage>
</organism>
<evidence type="ECO:0000256" key="2">
    <source>
        <dbReference type="SAM" id="MobiDB-lite"/>
    </source>
</evidence>
<dbReference type="GO" id="GO:0008270">
    <property type="term" value="F:zinc ion binding"/>
    <property type="evidence" value="ECO:0007669"/>
    <property type="project" value="UniProtKB-UniRule"/>
</dbReference>
<dbReference type="PANTHER" id="PTHR31669:SF283">
    <property type="entry name" value="PROTEIN FAR1-RELATED SEQUENCE"/>
    <property type="match status" value="1"/>
</dbReference>
<evidence type="ECO:0000313" key="4">
    <source>
        <dbReference type="EMBL" id="SPC83419.1"/>
    </source>
</evidence>
<dbReference type="Pfam" id="PF10551">
    <property type="entry name" value="MULE"/>
    <property type="match status" value="1"/>
</dbReference>
<keyword evidence="1" id="KW-0479">Metal-binding</keyword>
<gene>
    <name evidence="4" type="ORF">FSB_LOCUS11301</name>
</gene>
<accession>A0A2N9F975</accession>
<comment type="subcellular location">
    <subcellularLocation>
        <location evidence="1">Nucleus</location>
    </subcellularLocation>
</comment>
<feature type="region of interest" description="Disordered" evidence="2">
    <location>
        <begin position="643"/>
        <end position="662"/>
    </location>
</feature>
<feature type="compositionally biased region" description="Polar residues" evidence="2">
    <location>
        <begin position="707"/>
        <end position="724"/>
    </location>
</feature>
<evidence type="ECO:0000259" key="3">
    <source>
        <dbReference type="Pfam" id="PF10551"/>
    </source>
</evidence>
<feature type="region of interest" description="Disordered" evidence="2">
    <location>
        <begin position="707"/>
        <end position="734"/>
    </location>
</feature>
<protein>
    <recommendedName>
        <fullName evidence="1">Protein FAR1-RELATED SEQUENCE</fullName>
    </recommendedName>
</protein>
<reference evidence="4" key="1">
    <citation type="submission" date="2018-02" db="EMBL/GenBank/DDBJ databases">
        <authorList>
            <person name="Cohen D.B."/>
            <person name="Kent A.D."/>
        </authorList>
    </citation>
    <scope>NUCLEOTIDE SEQUENCE</scope>
</reference>
<comment type="similarity">
    <text evidence="1">Belongs to the FHY3/FAR1 family.</text>
</comment>
<dbReference type="InterPro" id="IPR018289">
    <property type="entry name" value="MULE_transposase_dom"/>
</dbReference>
<feature type="domain" description="MULE transposase" evidence="3">
    <location>
        <begin position="302"/>
        <end position="395"/>
    </location>
</feature>
<dbReference type="GO" id="GO:0005634">
    <property type="term" value="C:nucleus"/>
    <property type="evidence" value="ECO:0007669"/>
    <property type="project" value="UniProtKB-SubCell"/>
</dbReference>
<evidence type="ECO:0000256" key="1">
    <source>
        <dbReference type="RuleBase" id="RU367018"/>
    </source>
</evidence>
<dbReference type="EMBL" id="OIVN01000646">
    <property type="protein sequence ID" value="SPC83419.1"/>
    <property type="molecule type" value="Genomic_DNA"/>
</dbReference>
<sequence>MDVAAYNWATAASSPAVLLPFSLSLSLSLKQSHHLEQRQRPTFEIWSSIEREFWSFGGPLHWCIDCTVHVVVAVMSRQEMDGVRSFGASNSFVEDLPQPVEGNMQEDTPESVRNSVIEPRVGMEFDSLQQCNREGKYSSSVDEKRSTIKNACEAGIKASMDITDKKWRILSFIEDHNHELSPSKSRHFAAFRHISTDTRRRLLINDNAGVRINSSIKASVVEAGGYENMTYNQRDVRNFLEKERRLKCKEGDGQALHDYFVRMQAKNSNFYHALDLDDELRVRNVFWVDARSRAAYESFNDVITFDTTYLTNKYDMPFAPFIGINHHGESIILGCGLLSSEDTDSFVWVFRQWLQSMCDIAPKAIITDQCQAMRWAIEIVFPETVHRWCIWHITMKLPVKLAGLEAYQDIKHYLLKAVHDSMTVEEFEEKWNHTITLHHLEENEWLAKLYEERERWVPAFLNSNFFAGMSSTQRSESMNAFFDGYVHSSTTLKVFVEQFEKAMRNKVEKEILSDFECFKGKLECSSSSPMEKQFQEAYTHEIFKRVRLEFAGRQGCIVNELVRGSDEVKYKIEDEACPGKLFEVRFNSSECLVGCDNFSRSCGKQPSSQRKNSVGAAPDVVRTEVVRSPTVVKRKGRPRMKRLKSSMEEAVSKPKKKRNNAVARNLAHSTSTTGVGGSAYGDCSTSNMEYPVSMPHSHDGVIHLTNPMPSQSFVSESMSQTQAHGNEDQALNLP</sequence>
<keyword evidence="1" id="KW-0539">Nucleus</keyword>
<dbReference type="InterPro" id="IPR031052">
    <property type="entry name" value="FHY3/FAR1"/>
</dbReference>
<proteinExistence type="inferred from homology"/>
<name>A0A2N9F975_FAGSY</name>
<dbReference type="GO" id="GO:0006355">
    <property type="term" value="P:regulation of DNA-templated transcription"/>
    <property type="evidence" value="ECO:0007669"/>
    <property type="project" value="UniProtKB-UniRule"/>
</dbReference>
<dbReference type="AlphaFoldDB" id="A0A2N9F975"/>